<gene>
    <name evidence="1" type="ORF">EDC35_102409</name>
</gene>
<evidence type="ECO:0000313" key="2">
    <source>
        <dbReference type="Proteomes" id="UP000295717"/>
    </source>
</evidence>
<accession>A0A4V2V1Z8</accession>
<comment type="caution">
    <text evidence="1">The sequence shown here is derived from an EMBL/GenBank/DDBJ whole genome shotgun (WGS) entry which is preliminary data.</text>
</comment>
<keyword evidence="2" id="KW-1185">Reference proteome</keyword>
<name>A0A4V2V1Z8_9GAMM</name>
<dbReference type="RefSeq" id="WP_243651450.1">
    <property type="nucleotide sequence ID" value="NZ_SMAO01000002.1"/>
</dbReference>
<protein>
    <submittedName>
        <fullName evidence="1">Uncharacterized protein</fullName>
    </submittedName>
</protein>
<dbReference type="Proteomes" id="UP000295717">
    <property type="component" value="Unassembled WGS sequence"/>
</dbReference>
<sequence>MQHLPTLTLNDQHDQPQTIEGGTRYLIFAAEKAAASVVDAVLEDQTGDGLAAAGIRLVADISAMPQMVITMFALPKLRKRPYPILLGRTADDTRVLPREPGKVTVMAADTGQVHFIDDVDVLRATLGLTG</sequence>
<organism evidence="1 2">
    <name type="scientific">Thiobaca trueperi</name>
    <dbReference type="NCBI Taxonomy" id="127458"/>
    <lineage>
        <taxon>Bacteria</taxon>
        <taxon>Pseudomonadati</taxon>
        <taxon>Pseudomonadota</taxon>
        <taxon>Gammaproteobacteria</taxon>
        <taxon>Chromatiales</taxon>
        <taxon>Chromatiaceae</taxon>
        <taxon>Thiobaca</taxon>
    </lineage>
</organism>
<dbReference type="AlphaFoldDB" id="A0A4V2V1Z8"/>
<dbReference type="EMBL" id="SMAO01000002">
    <property type="protein sequence ID" value="TCT23072.1"/>
    <property type="molecule type" value="Genomic_DNA"/>
</dbReference>
<evidence type="ECO:0000313" key="1">
    <source>
        <dbReference type="EMBL" id="TCT23072.1"/>
    </source>
</evidence>
<reference evidence="1 2" key="1">
    <citation type="submission" date="2019-03" db="EMBL/GenBank/DDBJ databases">
        <title>Genomic Encyclopedia of Type Strains, Phase IV (KMG-IV): sequencing the most valuable type-strain genomes for metagenomic binning, comparative biology and taxonomic classification.</title>
        <authorList>
            <person name="Goeker M."/>
        </authorList>
    </citation>
    <scope>NUCLEOTIDE SEQUENCE [LARGE SCALE GENOMIC DNA]</scope>
    <source>
        <strain evidence="1 2">DSM 13587</strain>
    </source>
</reference>
<proteinExistence type="predicted"/>